<dbReference type="Gene3D" id="6.10.250.330">
    <property type="match status" value="1"/>
</dbReference>
<dbReference type="STRING" id="1178516.AWR27_06715"/>
<name>A0A1P9WUI7_9BACT</name>
<proteinExistence type="predicted"/>
<sequence>MRHTIQLNLDELNSGLIDQLKALFKGTQQQRVTIVVDDEIDETDYLLQSPANRERLLQSLENARRGNFVAPDLSAYRQSSADA</sequence>
<dbReference type="EMBL" id="CP014263">
    <property type="protein sequence ID" value="AQG79041.1"/>
    <property type="molecule type" value="Genomic_DNA"/>
</dbReference>
<dbReference type="KEGG" id="smon:AWR27_06715"/>
<dbReference type="Proteomes" id="UP000187941">
    <property type="component" value="Chromosome"/>
</dbReference>
<gene>
    <name evidence="1" type="ORF">AWR27_06715</name>
</gene>
<dbReference type="AlphaFoldDB" id="A0A1P9WUI7"/>
<dbReference type="OrthoDB" id="886255at2"/>
<organism evidence="1 2">
    <name type="scientific">Spirosoma montaniterrae</name>
    <dbReference type="NCBI Taxonomy" id="1178516"/>
    <lineage>
        <taxon>Bacteria</taxon>
        <taxon>Pseudomonadati</taxon>
        <taxon>Bacteroidota</taxon>
        <taxon>Cytophagia</taxon>
        <taxon>Cytophagales</taxon>
        <taxon>Cytophagaceae</taxon>
        <taxon>Spirosoma</taxon>
    </lineage>
</organism>
<dbReference type="RefSeq" id="WP_077130487.1">
    <property type="nucleotide sequence ID" value="NZ_CP014263.1"/>
</dbReference>
<evidence type="ECO:0000313" key="2">
    <source>
        <dbReference type="Proteomes" id="UP000187941"/>
    </source>
</evidence>
<accession>A0A1P9WUI7</accession>
<evidence type="ECO:0000313" key="1">
    <source>
        <dbReference type="EMBL" id="AQG79041.1"/>
    </source>
</evidence>
<protein>
    <submittedName>
        <fullName evidence="1">Uncharacterized protein</fullName>
    </submittedName>
</protein>
<keyword evidence="2" id="KW-1185">Reference proteome</keyword>
<reference evidence="1 2" key="1">
    <citation type="submission" date="2016-01" db="EMBL/GenBank/DDBJ databases">
        <authorList>
            <person name="Oliw E.H."/>
        </authorList>
    </citation>
    <scope>NUCLEOTIDE SEQUENCE [LARGE SCALE GENOMIC DNA]</scope>
    <source>
        <strain evidence="1 2">DY10</strain>
    </source>
</reference>